<protein>
    <submittedName>
        <fullName evidence="1">(northern house mosquito) hypothetical protein</fullName>
    </submittedName>
</protein>
<reference evidence="1" key="1">
    <citation type="submission" date="2021-05" db="EMBL/GenBank/DDBJ databases">
        <authorList>
            <person name="Alioto T."/>
            <person name="Alioto T."/>
            <person name="Gomez Garrido J."/>
        </authorList>
    </citation>
    <scope>NUCLEOTIDE SEQUENCE</scope>
</reference>
<name>A0A8D8CVF6_CULPI</name>
<proteinExistence type="predicted"/>
<accession>A0A8D8CVF6</accession>
<evidence type="ECO:0000313" key="1">
    <source>
        <dbReference type="EMBL" id="CAG6500341.1"/>
    </source>
</evidence>
<sequence length="112" mass="12171">MPICCMVDTLAALPPQRYRLRSSLDTPEKLVPTAPAEAVATAFCGFSCRSSSAWIWFWTGLAVGSTMPEQQPPPPWVSPAVGSWPDDGTSELARGVIGSSSSVAWRLSRWCW</sequence>
<dbReference type="AlphaFoldDB" id="A0A8D8CVF6"/>
<dbReference type="EMBL" id="HBUE01140057">
    <property type="protein sequence ID" value="CAG6500341.1"/>
    <property type="molecule type" value="Transcribed_RNA"/>
</dbReference>
<organism evidence="1">
    <name type="scientific">Culex pipiens</name>
    <name type="common">House mosquito</name>
    <dbReference type="NCBI Taxonomy" id="7175"/>
    <lineage>
        <taxon>Eukaryota</taxon>
        <taxon>Metazoa</taxon>
        <taxon>Ecdysozoa</taxon>
        <taxon>Arthropoda</taxon>
        <taxon>Hexapoda</taxon>
        <taxon>Insecta</taxon>
        <taxon>Pterygota</taxon>
        <taxon>Neoptera</taxon>
        <taxon>Endopterygota</taxon>
        <taxon>Diptera</taxon>
        <taxon>Nematocera</taxon>
        <taxon>Culicoidea</taxon>
        <taxon>Culicidae</taxon>
        <taxon>Culicinae</taxon>
        <taxon>Culicini</taxon>
        <taxon>Culex</taxon>
        <taxon>Culex</taxon>
    </lineage>
</organism>